<organism evidence="4 5">
    <name type="scientific">Oncorhynchus mykiss</name>
    <name type="common">Rainbow trout</name>
    <name type="synonym">Salmo gairdneri</name>
    <dbReference type="NCBI Taxonomy" id="8022"/>
    <lineage>
        <taxon>Eukaryota</taxon>
        <taxon>Metazoa</taxon>
        <taxon>Chordata</taxon>
        <taxon>Craniata</taxon>
        <taxon>Vertebrata</taxon>
        <taxon>Euteleostomi</taxon>
        <taxon>Actinopterygii</taxon>
        <taxon>Neopterygii</taxon>
        <taxon>Teleostei</taxon>
        <taxon>Protacanthopterygii</taxon>
        <taxon>Salmoniformes</taxon>
        <taxon>Salmonidae</taxon>
        <taxon>Salmoninae</taxon>
        <taxon>Oncorhynchus</taxon>
    </lineage>
</organism>
<dbReference type="GO" id="GO:0005615">
    <property type="term" value="C:extracellular space"/>
    <property type="evidence" value="ECO:0007669"/>
    <property type="project" value="TreeGrafter"/>
</dbReference>
<keyword evidence="1" id="KW-1015">Disulfide bond</keyword>
<accession>A0A060YYY8</accession>
<reference evidence="4" key="2">
    <citation type="submission" date="2014-03" db="EMBL/GenBank/DDBJ databases">
        <authorList>
            <person name="Genoscope - CEA"/>
        </authorList>
    </citation>
    <scope>NUCLEOTIDE SEQUENCE</scope>
</reference>
<dbReference type="GO" id="GO:0031012">
    <property type="term" value="C:extracellular matrix"/>
    <property type="evidence" value="ECO:0007669"/>
    <property type="project" value="TreeGrafter"/>
</dbReference>
<feature type="domain" description="VWFD" evidence="3">
    <location>
        <begin position="1"/>
        <end position="60"/>
    </location>
</feature>
<dbReference type="Proteomes" id="UP000193380">
    <property type="component" value="Unassembled WGS sequence"/>
</dbReference>
<evidence type="ECO:0000313" key="4">
    <source>
        <dbReference type="EMBL" id="CDQ96986.1"/>
    </source>
</evidence>
<sequence>MWDKKNSLFIKLSSTFQGQVCGLCGNYDGNGKNDFTSRNQEVVVEALEFGNSWKVSPSCPNADVIKNPCTLRSYRQSWSLKRCSIITSNVFSACHSQVDPTPFHDACVRDSCACDTGGDCECFCTAVAAYAQACNEAGACIKWRTPDICPLFCDFYNPIGECEWHYNPCGYPCMKTCKNPSGTCSSQIPALEGCYPKCSSAQPYLEESTMKCVTKKDCGCYDGDGTHYNDGEVIPSKENCQTWYVSTF</sequence>
<reference evidence="4" key="1">
    <citation type="journal article" date="2014" name="Nat. Commun.">
        <title>The rainbow trout genome provides novel insights into evolution after whole-genome duplication in vertebrates.</title>
        <authorList>
            <person name="Berthelot C."/>
            <person name="Brunet F."/>
            <person name="Chalopin D."/>
            <person name="Juanchich A."/>
            <person name="Bernard M."/>
            <person name="Noel B."/>
            <person name="Bento P."/>
            <person name="Da Silva C."/>
            <person name="Labadie K."/>
            <person name="Alberti A."/>
            <person name="Aury J.M."/>
            <person name="Louis A."/>
            <person name="Dehais P."/>
            <person name="Bardou P."/>
            <person name="Montfort J."/>
            <person name="Klopp C."/>
            <person name="Cabau C."/>
            <person name="Gaspin C."/>
            <person name="Thorgaard G.H."/>
            <person name="Boussaha M."/>
            <person name="Quillet E."/>
            <person name="Guyomard R."/>
            <person name="Galiana D."/>
            <person name="Bobe J."/>
            <person name="Volff J.N."/>
            <person name="Genet C."/>
            <person name="Wincker P."/>
            <person name="Jaillon O."/>
            <person name="Roest Crollius H."/>
            <person name="Guiguen Y."/>
        </authorList>
    </citation>
    <scope>NUCLEOTIDE SEQUENCE [LARGE SCALE GENOMIC DNA]</scope>
</reference>
<dbReference type="Pfam" id="PF00094">
    <property type="entry name" value="VWD"/>
    <property type="match status" value="1"/>
</dbReference>
<protein>
    <recommendedName>
        <fullName evidence="3">VWFD domain-containing protein</fullName>
    </recommendedName>
</protein>
<dbReference type="PANTHER" id="PTHR11339">
    <property type="entry name" value="EXTRACELLULAR MATRIX GLYCOPROTEIN RELATED"/>
    <property type="match status" value="1"/>
</dbReference>
<dbReference type="InterPro" id="IPR001846">
    <property type="entry name" value="VWF_type-D"/>
</dbReference>
<dbReference type="EMBL" id="FR928305">
    <property type="protein sequence ID" value="CDQ96986.1"/>
    <property type="molecule type" value="Genomic_DNA"/>
</dbReference>
<dbReference type="STRING" id="8022.A0A060YYY8"/>
<evidence type="ECO:0000256" key="1">
    <source>
        <dbReference type="ARBA" id="ARBA00023157"/>
    </source>
</evidence>
<dbReference type="Pfam" id="PF08742">
    <property type="entry name" value="C8"/>
    <property type="match status" value="1"/>
</dbReference>
<dbReference type="Pfam" id="PF25962">
    <property type="entry name" value="TIL_OTOGL_Mucin"/>
    <property type="match status" value="1"/>
</dbReference>
<dbReference type="PANTHER" id="PTHR11339:SF408">
    <property type="entry name" value="MUCIN-5B"/>
    <property type="match status" value="1"/>
</dbReference>
<evidence type="ECO:0000313" key="5">
    <source>
        <dbReference type="Proteomes" id="UP000193380"/>
    </source>
</evidence>
<keyword evidence="2" id="KW-0325">Glycoprotein</keyword>
<dbReference type="PROSITE" id="PS51233">
    <property type="entry name" value="VWFD"/>
    <property type="match status" value="1"/>
</dbReference>
<gene>
    <name evidence="4" type="ORF">GSONMT00047903001</name>
</gene>
<dbReference type="InterPro" id="IPR058753">
    <property type="entry name" value="TIL_OTOGL_Mucin"/>
</dbReference>
<dbReference type="InterPro" id="IPR050780">
    <property type="entry name" value="Mucin_vWF_Thrombospondin_sf"/>
</dbReference>
<dbReference type="InterPro" id="IPR036084">
    <property type="entry name" value="Ser_inhib-like_sf"/>
</dbReference>
<dbReference type="SMART" id="SM00832">
    <property type="entry name" value="C8"/>
    <property type="match status" value="1"/>
</dbReference>
<dbReference type="PaxDb" id="8022-A0A060YYY8"/>
<evidence type="ECO:0000256" key="2">
    <source>
        <dbReference type="ARBA" id="ARBA00023180"/>
    </source>
</evidence>
<dbReference type="SUPFAM" id="SSF57567">
    <property type="entry name" value="Serine protease inhibitors"/>
    <property type="match status" value="1"/>
</dbReference>
<name>A0A060YYY8_ONCMY</name>
<proteinExistence type="predicted"/>
<dbReference type="InterPro" id="IPR014853">
    <property type="entry name" value="VWF/SSPO/ZAN-like_Cys-rich_dom"/>
</dbReference>
<evidence type="ECO:0000259" key="3">
    <source>
        <dbReference type="PROSITE" id="PS51233"/>
    </source>
</evidence>
<dbReference type="AlphaFoldDB" id="A0A060YYY8"/>